<feature type="repeat" description="RCC1" evidence="2">
    <location>
        <begin position="33"/>
        <end position="84"/>
    </location>
</feature>
<evidence type="ECO:0000313" key="4">
    <source>
        <dbReference type="Proteomes" id="UP000288805"/>
    </source>
</evidence>
<evidence type="ECO:0000256" key="1">
    <source>
        <dbReference type="ARBA" id="ARBA00022737"/>
    </source>
</evidence>
<organism evidence="3 4">
    <name type="scientific">Vitis vinifera</name>
    <name type="common">Grape</name>
    <dbReference type="NCBI Taxonomy" id="29760"/>
    <lineage>
        <taxon>Eukaryota</taxon>
        <taxon>Viridiplantae</taxon>
        <taxon>Streptophyta</taxon>
        <taxon>Embryophyta</taxon>
        <taxon>Tracheophyta</taxon>
        <taxon>Spermatophyta</taxon>
        <taxon>Magnoliopsida</taxon>
        <taxon>eudicotyledons</taxon>
        <taxon>Gunneridae</taxon>
        <taxon>Pentapetalae</taxon>
        <taxon>rosids</taxon>
        <taxon>Vitales</taxon>
        <taxon>Vitaceae</taxon>
        <taxon>Viteae</taxon>
        <taxon>Vitis</taxon>
    </lineage>
</organism>
<gene>
    <name evidence="3" type="ORF">CK203_002179</name>
</gene>
<comment type="caution">
    <text evidence="3">The sequence shown here is derived from an EMBL/GenBank/DDBJ whole genome shotgun (WGS) entry which is preliminary data.</text>
</comment>
<dbReference type="Gene3D" id="2.130.10.30">
    <property type="entry name" value="Regulator of chromosome condensation 1/beta-lactamase-inhibitor protein II"/>
    <property type="match status" value="1"/>
</dbReference>
<evidence type="ECO:0000313" key="3">
    <source>
        <dbReference type="EMBL" id="RVX21554.1"/>
    </source>
</evidence>
<dbReference type="Proteomes" id="UP000288805">
    <property type="component" value="Unassembled WGS sequence"/>
</dbReference>
<reference evidence="3 4" key="1">
    <citation type="journal article" date="2018" name="PLoS Genet.">
        <title>Population sequencing reveals clonal diversity and ancestral inbreeding in the grapevine cultivar Chardonnay.</title>
        <authorList>
            <person name="Roach M.J."/>
            <person name="Johnson D.L."/>
            <person name="Bohlmann J."/>
            <person name="van Vuuren H.J."/>
            <person name="Jones S.J."/>
            <person name="Pretorius I.S."/>
            <person name="Schmidt S.A."/>
            <person name="Borneman A.R."/>
        </authorList>
    </citation>
    <scope>NUCLEOTIDE SEQUENCE [LARGE SCALE GENOMIC DNA]</scope>
    <source>
        <strain evidence="4">cv. Chardonnay</strain>
        <tissue evidence="3">Leaf</tissue>
    </source>
</reference>
<dbReference type="PANTHER" id="PTHR22870:SF408">
    <property type="entry name" value="OS09G0560450 PROTEIN"/>
    <property type="match status" value="1"/>
</dbReference>
<keyword evidence="1" id="KW-0677">Repeat</keyword>
<dbReference type="InterPro" id="IPR009091">
    <property type="entry name" value="RCC1/BLIP-II"/>
</dbReference>
<dbReference type="InterPro" id="IPR051210">
    <property type="entry name" value="Ub_ligase/GEF_domain"/>
</dbReference>
<name>A0A438KK21_VITVI</name>
<dbReference type="EMBL" id="QGNW01000005">
    <property type="protein sequence ID" value="RVX21554.1"/>
    <property type="molecule type" value="Genomic_DNA"/>
</dbReference>
<accession>A0A438KK21</accession>
<dbReference type="SUPFAM" id="SSF50985">
    <property type="entry name" value="RCC1/BLIP-II"/>
    <property type="match status" value="1"/>
</dbReference>
<dbReference type="PRINTS" id="PR00633">
    <property type="entry name" value="RCCNDNSATION"/>
</dbReference>
<dbReference type="PANTHER" id="PTHR22870">
    <property type="entry name" value="REGULATOR OF CHROMOSOME CONDENSATION"/>
    <property type="match status" value="1"/>
</dbReference>
<dbReference type="Pfam" id="PF00415">
    <property type="entry name" value="RCC1"/>
    <property type="match status" value="1"/>
</dbReference>
<proteinExistence type="predicted"/>
<evidence type="ECO:0000256" key="2">
    <source>
        <dbReference type="PROSITE-ProRule" id="PRU00235"/>
    </source>
</evidence>
<dbReference type="InterPro" id="IPR000408">
    <property type="entry name" value="Reg_chr_condens"/>
</dbReference>
<sequence>MWRSCMRVSQSALQSKLGLGFCRRLSSSEPRKRFAALWGNGDFGRLGLGSLESQWRPAVCSAFDHHSLVAIACGGAHTLFLTGSVLRHGFLKTLFQANPKSPESPFDRLLGLAPFFLVQSLDKCIWLVELATFWLLRNMSCRKKVVLIVTIKWPVLINFDQIKLRLTNYPLPLTESGCVYAAGLNDFGQLGVSVDKNYTTVRYLGLVI</sequence>
<protein>
    <submittedName>
        <fullName evidence="3">Uncharacterized protein</fullName>
    </submittedName>
</protein>
<dbReference type="AlphaFoldDB" id="A0A438KK21"/>
<dbReference type="PROSITE" id="PS50012">
    <property type="entry name" value="RCC1_3"/>
    <property type="match status" value="1"/>
</dbReference>